<accession>A0A0S2LYX0</accession>
<dbReference type="EMBL" id="CP013200">
    <property type="protein sequence ID" value="ALO66709.1"/>
    <property type="molecule type" value="Genomic_DNA"/>
</dbReference>
<organism evidence="1 2">
    <name type="scientific">Arthrobacter alpinus</name>
    <dbReference type="NCBI Taxonomy" id="656366"/>
    <lineage>
        <taxon>Bacteria</taxon>
        <taxon>Bacillati</taxon>
        <taxon>Actinomycetota</taxon>
        <taxon>Actinomycetes</taxon>
        <taxon>Micrococcales</taxon>
        <taxon>Micrococcaceae</taxon>
        <taxon>Arthrobacter</taxon>
    </lineage>
</organism>
<reference evidence="1 2" key="2">
    <citation type="journal article" date="2016" name="J. Biotechnol.">
        <title>Complete genome sequence of Arthrobacter alpinus ERGS4:06, a yellow pigmented bacterium tolerant to cold and radiations isolated from Sikkim Himalaya.</title>
        <authorList>
            <person name="Kumar R."/>
            <person name="Singh D."/>
            <person name="Swarnkar M.K."/>
            <person name="Singh A.K."/>
            <person name="Kumar S."/>
        </authorList>
    </citation>
    <scope>NUCLEOTIDE SEQUENCE [LARGE SCALE GENOMIC DNA]</scope>
    <source>
        <strain evidence="1 2">ERGS4:06</strain>
    </source>
</reference>
<gene>
    <name evidence="1" type="ORF">AS189_09625</name>
</gene>
<protein>
    <recommendedName>
        <fullName evidence="3">NERD domain-containing protein</fullName>
    </recommendedName>
</protein>
<evidence type="ECO:0000313" key="1">
    <source>
        <dbReference type="EMBL" id="ALO66709.1"/>
    </source>
</evidence>
<proteinExistence type="predicted"/>
<evidence type="ECO:0000313" key="2">
    <source>
        <dbReference type="Proteomes" id="UP000059574"/>
    </source>
</evidence>
<sequence>MIGSYQYEQYKFQIPMFSEIARTYLLFCDPDLQVDPLLAPQRDWTEIFGMSLEDRLQAVALIEAIMLAVGGRLIKDDLSILKDDPAYSEVRIAKLMQTLEDLTTTVESSREMASQVPGLPEHLKRFALNPLTRYPIVDIGEGILVAPQPFYLMHTLSIGNLYYRGFKAWKNFSSELGYRVEAYVGKQLEYAQFEQVLSEIDYGTKSPKLSVDWFAIFDDTVLLIECKGAKISQPALSGDPDKTYKLLEKSIDKARGQLKNSSELILGEHEKFRAIPKHLKQLGLIVTTEPIHCANDSMFTGNLQNPGIPCLAISLGELERLTALGAEKMIQVISKVIDGPTWSVHNAINEHLPEDGTQTNQILADAYDKFYPDLP</sequence>
<evidence type="ECO:0008006" key="3">
    <source>
        <dbReference type="Google" id="ProtNLM"/>
    </source>
</evidence>
<dbReference type="AlphaFoldDB" id="A0A0S2LYX0"/>
<dbReference type="Proteomes" id="UP000059574">
    <property type="component" value="Chromosome"/>
</dbReference>
<reference evidence="2" key="1">
    <citation type="submission" date="2015-11" db="EMBL/GenBank/DDBJ databases">
        <authorList>
            <person name="Kumar R."/>
            <person name="Singh D."/>
            <person name="Swarnkar M.K."/>
            <person name="Singh A.K."/>
            <person name="Kumar S."/>
        </authorList>
    </citation>
    <scope>NUCLEOTIDE SEQUENCE [LARGE SCALE GENOMIC DNA]</scope>
    <source>
        <strain evidence="2">ERGS4:06</strain>
    </source>
</reference>
<name>A0A0S2LYX0_9MICC</name>